<dbReference type="PANTHER" id="PTHR46015">
    <property type="entry name" value="ZGC:172121"/>
    <property type="match status" value="1"/>
</dbReference>
<dbReference type="GO" id="GO:0046872">
    <property type="term" value="F:metal ion binding"/>
    <property type="evidence" value="ECO:0007669"/>
    <property type="project" value="UniProtKB-KW"/>
</dbReference>
<keyword evidence="8" id="KW-1185">Reference proteome</keyword>
<dbReference type="Pfam" id="PF02574">
    <property type="entry name" value="S-methyl_trans"/>
    <property type="match status" value="1"/>
</dbReference>
<dbReference type="InterPro" id="IPR003726">
    <property type="entry name" value="HCY_dom"/>
</dbReference>
<dbReference type="EMBL" id="LT598453">
    <property type="protein sequence ID" value="SCV04942.1"/>
    <property type="molecule type" value="Genomic_DNA"/>
</dbReference>
<dbReference type="Proteomes" id="UP000189911">
    <property type="component" value="Chromosome G"/>
</dbReference>
<evidence type="ECO:0000256" key="5">
    <source>
        <dbReference type="PROSITE-ProRule" id="PRU00333"/>
    </source>
</evidence>
<evidence type="ECO:0000313" key="7">
    <source>
        <dbReference type="EMBL" id="SCV04942.1"/>
    </source>
</evidence>
<dbReference type="GO" id="GO:0008898">
    <property type="term" value="F:S-adenosylmethionine-homocysteine S-methyltransferase activity"/>
    <property type="evidence" value="ECO:0007669"/>
    <property type="project" value="TreeGrafter"/>
</dbReference>
<evidence type="ECO:0000313" key="8">
    <source>
        <dbReference type="Proteomes" id="UP000189911"/>
    </source>
</evidence>
<keyword evidence="2 5" id="KW-0808">Transferase</keyword>
<evidence type="ECO:0000259" key="6">
    <source>
        <dbReference type="PROSITE" id="PS50970"/>
    </source>
</evidence>
<dbReference type="InterPro" id="IPR036589">
    <property type="entry name" value="HCY_dom_sf"/>
</dbReference>
<sequence>MRDSITDFINGQILVLDGGQGTDLEERGINVSHPLWSTLPYLTRDGAQLECIRDMYHSFIKAGSNALMTVTYQASYSSLKKFSDGQVNNDAEYASFLDYIIEFTEKECISDNQYLVGSIGPYAAYLSNGAEYTGDYGDKPIDFISHYRPQVTHFASSTRVDIIGIETIPNIAEFKALLSLEFAKMCSSKPYYISITTDKHGNLRDGTSAKNVCQSIKDNAASLPANFLFFGVNCIDFSYCGEILAKLNGELSECTARFRAAYPNSGEVYHGDTHSWSENPTVGPLDTWENLTSTLLQQHCLMIGGCCRTSSKDISSIATAARGTNKSV</sequence>
<gene>
    <name evidence="7" type="ORF">LANO_0G14840G</name>
</gene>
<dbReference type="GO" id="GO:0009086">
    <property type="term" value="P:methionine biosynthetic process"/>
    <property type="evidence" value="ECO:0007669"/>
    <property type="project" value="TreeGrafter"/>
</dbReference>
<dbReference type="AlphaFoldDB" id="A0A1G4KKK2"/>
<organism evidence="7 8">
    <name type="scientific">Lachancea nothofagi CBS 11611</name>
    <dbReference type="NCBI Taxonomy" id="1266666"/>
    <lineage>
        <taxon>Eukaryota</taxon>
        <taxon>Fungi</taxon>
        <taxon>Dikarya</taxon>
        <taxon>Ascomycota</taxon>
        <taxon>Saccharomycotina</taxon>
        <taxon>Saccharomycetes</taxon>
        <taxon>Saccharomycetales</taxon>
        <taxon>Saccharomycetaceae</taxon>
        <taxon>Lachancea</taxon>
    </lineage>
</organism>
<dbReference type="GO" id="GO:0032259">
    <property type="term" value="P:methylation"/>
    <property type="evidence" value="ECO:0007669"/>
    <property type="project" value="UniProtKB-KW"/>
</dbReference>
<keyword evidence="1 5" id="KW-0489">Methyltransferase</keyword>
<reference evidence="8" key="1">
    <citation type="submission" date="2016-03" db="EMBL/GenBank/DDBJ databases">
        <authorList>
            <person name="Devillers Hugo."/>
        </authorList>
    </citation>
    <scope>NUCLEOTIDE SEQUENCE [LARGE SCALE GENOMIC DNA]</scope>
</reference>
<feature type="binding site" evidence="5">
    <location>
        <position position="234"/>
    </location>
    <ligand>
        <name>Zn(2+)</name>
        <dbReference type="ChEBI" id="CHEBI:29105"/>
    </ligand>
</feature>
<comment type="cofactor">
    <cofactor evidence="5">
        <name>Zn(2+)</name>
        <dbReference type="ChEBI" id="CHEBI:29105"/>
    </cofactor>
</comment>
<dbReference type="OrthoDB" id="261426at2759"/>
<proteinExistence type="predicted"/>
<evidence type="ECO:0000256" key="3">
    <source>
        <dbReference type="ARBA" id="ARBA00022723"/>
    </source>
</evidence>
<evidence type="ECO:0000256" key="4">
    <source>
        <dbReference type="ARBA" id="ARBA00022833"/>
    </source>
</evidence>
<feature type="binding site" evidence="5">
    <location>
        <position position="306"/>
    </location>
    <ligand>
        <name>Zn(2+)</name>
        <dbReference type="ChEBI" id="CHEBI:29105"/>
    </ligand>
</feature>
<keyword evidence="3 5" id="KW-0479">Metal-binding</keyword>
<dbReference type="GO" id="GO:0033528">
    <property type="term" value="P:S-methylmethionine cycle"/>
    <property type="evidence" value="ECO:0007669"/>
    <property type="project" value="TreeGrafter"/>
</dbReference>
<dbReference type="PROSITE" id="PS50970">
    <property type="entry name" value="HCY"/>
    <property type="match status" value="1"/>
</dbReference>
<feature type="binding site" evidence="5">
    <location>
        <position position="307"/>
    </location>
    <ligand>
        <name>Zn(2+)</name>
        <dbReference type="ChEBI" id="CHEBI:29105"/>
    </ligand>
</feature>
<dbReference type="SUPFAM" id="SSF82282">
    <property type="entry name" value="Homocysteine S-methyltransferase"/>
    <property type="match status" value="1"/>
</dbReference>
<evidence type="ECO:0000256" key="1">
    <source>
        <dbReference type="ARBA" id="ARBA00022603"/>
    </source>
</evidence>
<dbReference type="PANTHER" id="PTHR46015:SF1">
    <property type="entry name" value="HOMOCYSTEINE S-METHYLTRANSFERASE-LIKE ISOFORM 1"/>
    <property type="match status" value="1"/>
</dbReference>
<dbReference type="InterPro" id="IPR051486">
    <property type="entry name" value="Hcy_S-methyltransferase"/>
</dbReference>
<name>A0A1G4KKK2_9SACH</name>
<keyword evidence="4 5" id="KW-0862">Zinc</keyword>
<evidence type="ECO:0000256" key="2">
    <source>
        <dbReference type="ARBA" id="ARBA00022679"/>
    </source>
</evidence>
<accession>A0A1G4KKK2</accession>
<feature type="domain" description="Hcy-binding" evidence="6">
    <location>
        <begin position="2"/>
        <end position="321"/>
    </location>
</feature>
<protein>
    <submittedName>
        <fullName evidence="7">LANO_0G14840g1_1</fullName>
    </submittedName>
</protein>
<dbReference type="Gene3D" id="3.20.20.330">
    <property type="entry name" value="Homocysteine-binding-like domain"/>
    <property type="match status" value="1"/>
</dbReference>